<protein>
    <submittedName>
        <fullName evidence="1">Uncharacterized protein</fullName>
    </submittedName>
</protein>
<sequence length="176" mass="18738">MKRTRIHTTLIAAALLLVGAALAIGSSSYLNGSQVPPQFLDRASTVLLFDAAGNLIWSTDSPPQVQGDVCILASRVQVLDAGGQILFEGPVQWAPQGAAYPDAYVDLNGTLVSLEYLVYRISGAQLHGNAYGAQPGQGYMPMGAMDTCANDAMWVRGNNPRRPGSGYSGPRQNWGW</sequence>
<organism evidence="1 2">
    <name type="scientific">Oceanithermus desulfurans NBRC 100063</name>
    <dbReference type="NCBI Taxonomy" id="1227550"/>
    <lineage>
        <taxon>Bacteria</taxon>
        <taxon>Thermotogati</taxon>
        <taxon>Deinococcota</taxon>
        <taxon>Deinococci</taxon>
        <taxon>Thermales</taxon>
        <taxon>Thermaceae</taxon>
        <taxon>Oceanithermus</taxon>
    </lineage>
</organism>
<dbReference type="EMBL" id="BJXN01000008">
    <property type="protein sequence ID" value="GEM90014.1"/>
    <property type="molecule type" value="Genomic_DNA"/>
</dbReference>
<dbReference type="RefSeq" id="WP_147147374.1">
    <property type="nucleotide sequence ID" value="NZ_BJXN01000008.1"/>
</dbReference>
<comment type="caution">
    <text evidence="1">The sequence shown here is derived from an EMBL/GenBank/DDBJ whole genome shotgun (WGS) entry which is preliminary data.</text>
</comment>
<gene>
    <name evidence="1" type="ORF">ODE01S_14480</name>
</gene>
<reference evidence="1 2" key="1">
    <citation type="submission" date="2019-07" db="EMBL/GenBank/DDBJ databases">
        <title>Whole genome shotgun sequence of Oceanithermus desulfurans NBRC 100063.</title>
        <authorList>
            <person name="Hosoyama A."/>
            <person name="Uohara A."/>
            <person name="Ohji S."/>
            <person name="Ichikawa N."/>
        </authorList>
    </citation>
    <scope>NUCLEOTIDE SEQUENCE [LARGE SCALE GENOMIC DNA]</scope>
    <source>
        <strain evidence="1 2">NBRC 100063</strain>
    </source>
</reference>
<evidence type="ECO:0000313" key="2">
    <source>
        <dbReference type="Proteomes" id="UP000321827"/>
    </source>
</evidence>
<dbReference type="AlphaFoldDB" id="A0A511RK25"/>
<dbReference type="Proteomes" id="UP000321827">
    <property type="component" value="Unassembled WGS sequence"/>
</dbReference>
<name>A0A511RK25_9DEIN</name>
<evidence type="ECO:0000313" key="1">
    <source>
        <dbReference type="EMBL" id="GEM90014.1"/>
    </source>
</evidence>
<accession>A0A511RK25</accession>
<proteinExistence type="predicted"/>